<organism evidence="6 7">
    <name type="scientific">Candidatus Eisenbergiella merdipullorum</name>
    <dbReference type="NCBI Taxonomy" id="2838553"/>
    <lineage>
        <taxon>Bacteria</taxon>
        <taxon>Bacillati</taxon>
        <taxon>Bacillota</taxon>
        <taxon>Clostridia</taxon>
        <taxon>Lachnospirales</taxon>
        <taxon>Lachnospiraceae</taxon>
        <taxon>Eisenbergiella</taxon>
    </lineage>
</organism>
<dbReference type="InterPro" id="IPR018485">
    <property type="entry name" value="FGGY_C"/>
</dbReference>
<proteinExistence type="inferred from homology"/>
<comment type="caution">
    <text evidence="6">The sequence shown here is derived from an EMBL/GenBank/DDBJ whole genome shotgun (WGS) entry which is preliminary data.</text>
</comment>
<evidence type="ECO:0000256" key="3">
    <source>
        <dbReference type="ARBA" id="ARBA00022777"/>
    </source>
</evidence>
<dbReference type="InterPro" id="IPR043129">
    <property type="entry name" value="ATPase_NBD"/>
</dbReference>
<dbReference type="CDD" id="cd07773">
    <property type="entry name" value="ASKHA_NBD_FGGY_FK"/>
    <property type="match status" value="1"/>
</dbReference>
<evidence type="ECO:0008006" key="8">
    <source>
        <dbReference type="Google" id="ProtNLM"/>
    </source>
</evidence>
<keyword evidence="2" id="KW-0808">Transferase</keyword>
<reference evidence="6" key="2">
    <citation type="submission" date="2021-04" db="EMBL/GenBank/DDBJ databases">
        <authorList>
            <person name="Gilroy R."/>
        </authorList>
    </citation>
    <scope>NUCLEOTIDE SEQUENCE</scope>
    <source>
        <strain evidence="6">CHK179-7159</strain>
    </source>
</reference>
<dbReference type="PANTHER" id="PTHR43095:SF5">
    <property type="entry name" value="XYLULOSE KINASE"/>
    <property type="match status" value="1"/>
</dbReference>
<dbReference type="SUPFAM" id="SSF53067">
    <property type="entry name" value="Actin-like ATPase domain"/>
    <property type="match status" value="2"/>
</dbReference>
<dbReference type="AlphaFoldDB" id="A0A9D2I8G4"/>
<evidence type="ECO:0000259" key="5">
    <source>
        <dbReference type="Pfam" id="PF02782"/>
    </source>
</evidence>
<evidence type="ECO:0000313" key="7">
    <source>
        <dbReference type="Proteomes" id="UP000886858"/>
    </source>
</evidence>
<feature type="domain" description="Carbohydrate kinase FGGY C-terminal" evidence="5">
    <location>
        <begin position="280"/>
        <end position="438"/>
    </location>
</feature>
<gene>
    <name evidence="6" type="ORF">H9717_13935</name>
</gene>
<dbReference type="InterPro" id="IPR000577">
    <property type="entry name" value="Carb_kinase_FGGY"/>
</dbReference>
<dbReference type="Pfam" id="PF02782">
    <property type="entry name" value="FGGY_C"/>
    <property type="match status" value="1"/>
</dbReference>
<dbReference type="Proteomes" id="UP000886858">
    <property type="component" value="Unassembled WGS sequence"/>
</dbReference>
<sequence length="500" mass="55891">MDAIIGIDIGTTHMKAQLFDENGVVLGSRKEDTPLDPDGYGNVYRPERVWKIVRSQMESLLECRDIHVAGISITGMAEAGLIVDRRTGKERTAILPWFDGRTARLAGGMTEEREKEVFSKTGLRNSYKYGIYKFLWLLEETKMEKDDAVWLSMCDYIAWKLTGRLVTEPGFAARTYVYDIGRKRWDAGRIQEYGLNLSNFPEVVPSGSVVGTYLSADGRKIPVAIAGHDHICAAFALLHQEEEGICDSAGTSETYVGRLRLPVPGGCTGGSLKISMDTGLLYGPYVDGGYFFMANVPSSGHSVEWFRTKLQLSGLSYENMNQGLETLEMQPTGLLYFPFLTGMGSPLYEASARGTLIGLHEEMDGWTVLKGMMEGIQYQSAWLMEILRKEHGIQDSRILCAGGSVHNHVMMQLKADILKKNVIVPDMPEATLCGAAALFLQKNRGKEAAERFLQACLNKRETYMPDPERSEAYQRIWKERYLPMVDILVKLCKKGDVQNV</sequence>
<feature type="domain" description="Carbohydrate kinase FGGY N-terminal" evidence="4">
    <location>
        <begin position="4"/>
        <end position="235"/>
    </location>
</feature>
<evidence type="ECO:0000313" key="6">
    <source>
        <dbReference type="EMBL" id="HJA94187.1"/>
    </source>
</evidence>
<evidence type="ECO:0000256" key="2">
    <source>
        <dbReference type="ARBA" id="ARBA00022679"/>
    </source>
</evidence>
<dbReference type="PANTHER" id="PTHR43095">
    <property type="entry name" value="SUGAR KINASE"/>
    <property type="match status" value="1"/>
</dbReference>
<comment type="similarity">
    <text evidence="1">Belongs to the FGGY kinase family.</text>
</comment>
<dbReference type="Pfam" id="PF00370">
    <property type="entry name" value="FGGY_N"/>
    <property type="match status" value="1"/>
</dbReference>
<dbReference type="PIRSF" id="PIRSF000538">
    <property type="entry name" value="GlpK"/>
    <property type="match status" value="1"/>
</dbReference>
<dbReference type="GO" id="GO:0005975">
    <property type="term" value="P:carbohydrate metabolic process"/>
    <property type="evidence" value="ECO:0007669"/>
    <property type="project" value="InterPro"/>
</dbReference>
<accession>A0A9D2I8G4</accession>
<reference evidence="6" key="1">
    <citation type="journal article" date="2021" name="PeerJ">
        <title>Extensive microbial diversity within the chicken gut microbiome revealed by metagenomics and culture.</title>
        <authorList>
            <person name="Gilroy R."/>
            <person name="Ravi A."/>
            <person name="Getino M."/>
            <person name="Pursley I."/>
            <person name="Horton D.L."/>
            <person name="Alikhan N.F."/>
            <person name="Baker D."/>
            <person name="Gharbi K."/>
            <person name="Hall N."/>
            <person name="Watson M."/>
            <person name="Adriaenssens E.M."/>
            <person name="Foster-Nyarko E."/>
            <person name="Jarju S."/>
            <person name="Secka A."/>
            <person name="Antonio M."/>
            <person name="Oren A."/>
            <person name="Chaudhuri R.R."/>
            <person name="La Ragione R."/>
            <person name="Hildebrand F."/>
            <person name="Pallen M.J."/>
        </authorList>
    </citation>
    <scope>NUCLEOTIDE SEQUENCE</scope>
    <source>
        <strain evidence="6">CHK179-7159</strain>
    </source>
</reference>
<dbReference type="InterPro" id="IPR018484">
    <property type="entry name" value="FGGY_N"/>
</dbReference>
<dbReference type="Gene3D" id="3.30.420.40">
    <property type="match status" value="2"/>
</dbReference>
<dbReference type="EMBL" id="DWYY01000158">
    <property type="protein sequence ID" value="HJA94187.1"/>
    <property type="molecule type" value="Genomic_DNA"/>
</dbReference>
<evidence type="ECO:0000259" key="4">
    <source>
        <dbReference type="Pfam" id="PF00370"/>
    </source>
</evidence>
<name>A0A9D2I8G4_9FIRM</name>
<dbReference type="GO" id="GO:0016301">
    <property type="term" value="F:kinase activity"/>
    <property type="evidence" value="ECO:0007669"/>
    <property type="project" value="UniProtKB-KW"/>
</dbReference>
<dbReference type="InterPro" id="IPR050406">
    <property type="entry name" value="FGGY_Carb_Kinase"/>
</dbReference>
<evidence type="ECO:0000256" key="1">
    <source>
        <dbReference type="ARBA" id="ARBA00009156"/>
    </source>
</evidence>
<protein>
    <recommendedName>
        <fullName evidence="8">Carbohydrate kinase</fullName>
    </recommendedName>
</protein>
<keyword evidence="3" id="KW-0418">Kinase</keyword>